<evidence type="ECO:0000256" key="1">
    <source>
        <dbReference type="ARBA" id="ARBA00009897"/>
    </source>
</evidence>
<comment type="similarity">
    <text evidence="1 3 4">Belongs to the glutamine synthetase family.</text>
</comment>
<accession>A0A1G5RZV4</accession>
<gene>
    <name evidence="6" type="ORF">SAMN03080599_01890</name>
</gene>
<name>A0A1G5RZV4_9FIRM</name>
<dbReference type="SMART" id="SM01230">
    <property type="entry name" value="Gln-synt_C"/>
    <property type="match status" value="1"/>
</dbReference>
<dbReference type="OrthoDB" id="9807095at2"/>
<keyword evidence="7" id="KW-1185">Reference proteome</keyword>
<evidence type="ECO:0000256" key="4">
    <source>
        <dbReference type="RuleBase" id="RU000384"/>
    </source>
</evidence>
<dbReference type="RefSeq" id="WP_092590837.1">
    <property type="nucleotide sequence ID" value="NZ_FMWL01000008.1"/>
</dbReference>
<dbReference type="STRING" id="1120920.SAMN03080599_01890"/>
<sequence length="635" mass="71602">MYNLLHVIPKDKHDAVSLKGLLEDNPQIKFVSLMAVDLGNNSTDEKIPISVMLSDIDGFLKNGAQTDGSSVYLPKIAEINNAKVDLIPDLNVKWIVDYNMAHKDPESQRPVGTLVIPAYLYHDGIPVCSRSVLKRSTDFFKETLKNALNTNAYARDVLGIRTDEMIDEVYMTMATELEFWVKTPNQKSDYEKLSASQTLKEQYWKRTVGPVRTALEQALISLDRLGFEAEMGHKEVGGVPAQLGGEGQFSHIMEQLEIDWKYDEALQSADHELFAREVIQEVFFRHGLKVTFRAKPIEGVAGNGEHHHLGIAVRLNSGRRLNLFAPKDMKASYMNAFGWGALMGVLKNYEVVNPFVTSSNDAFNRLKPGFEAPVCTVASVGHTPEMPARNRTVLIGLVRDTENPLATRFELRAPNPLSNTYLLGAAAYQAMLDGILYVLKSESTAANLEKEMSKAYGEEAGYLEKNRAYRSEEDVFEHYDAEERNKLFGVPPRTVWENLCAFGRANGKLAVLKRGEVFPAAIIDSYQATILSQWVSELSNRVIPSNEDLIRRYVKLHDIEEITDLDVVNWEKIRSLRNELMKNSLAESALFSRIKQAMEVADYETASALQVEMMSKMTQLKALYQEYRHNLFTEA</sequence>
<reference evidence="6 7" key="1">
    <citation type="submission" date="2016-10" db="EMBL/GenBank/DDBJ databases">
        <authorList>
            <person name="de Groot N.N."/>
        </authorList>
    </citation>
    <scope>NUCLEOTIDE SEQUENCE [LARGE SCALE GENOMIC DNA]</scope>
    <source>
        <strain evidence="6 7">DSM 2784</strain>
    </source>
</reference>
<protein>
    <recommendedName>
        <fullName evidence="2">glutamine synthetase</fullName>
        <ecNumber evidence="2">6.3.1.2</ecNumber>
    </recommendedName>
</protein>
<dbReference type="Proteomes" id="UP000199208">
    <property type="component" value="Unassembled WGS sequence"/>
</dbReference>
<dbReference type="EMBL" id="FMWL01000008">
    <property type="protein sequence ID" value="SCZ79675.1"/>
    <property type="molecule type" value="Genomic_DNA"/>
</dbReference>
<dbReference type="PANTHER" id="PTHR43407">
    <property type="entry name" value="GLUTAMINE SYNTHETASE"/>
    <property type="match status" value="1"/>
</dbReference>
<dbReference type="PROSITE" id="PS51987">
    <property type="entry name" value="GS_CATALYTIC"/>
    <property type="match status" value="1"/>
</dbReference>
<dbReference type="Pfam" id="PF00120">
    <property type="entry name" value="Gln-synt_C"/>
    <property type="match status" value="1"/>
</dbReference>
<proteinExistence type="inferred from homology"/>
<dbReference type="GO" id="GO:0016020">
    <property type="term" value="C:membrane"/>
    <property type="evidence" value="ECO:0007669"/>
    <property type="project" value="TreeGrafter"/>
</dbReference>
<dbReference type="SUPFAM" id="SSF55931">
    <property type="entry name" value="Glutamine synthetase/guanido kinase"/>
    <property type="match status" value="1"/>
</dbReference>
<evidence type="ECO:0000256" key="3">
    <source>
        <dbReference type="PROSITE-ProRule" id="PRU01331"/>
    </source>
</evidence>
<evidence type="ECO:0000256" key="2">
    <source>
        <dbReference type="ARBA" id="ARBA00012937"/>
    </source>
</evidence>
<dbReference type="GO" id="GO:0019740">
    <property type="term" value="P:nitrogen utilization"/>
    <property type="evidence" value="ECO:0007669"/>
    <property type="project" value="TreeGrafter"/>
</dbReference>
<dbReference type="InterPro" id="IPR008146">
    <property type="entry name" value="Gln_synth_cat_dom"/>
</dbReference>
<dbReference type="EC" id="6.3.1.2" evidence="2"/>
<organism evidence="6 7">
    <name type="scientific">Acidaminobacter hydrogenoformans DSM 2784</name>
    <dbReference type="NCBI Taxonomy" id="1120920"/>
    <lineage>
        <taxon>Bacteria</taxon>
        <taxon>Bacillati</taxon>
        <taxon>Bacillota</taxon>
        <taxon>Clostridia</taxon>
        <taxon>Peptostreptococcales</taxon>
        <taxon>Acidaminobacteraceae</taxon>
        <taxon>Acidaminobacter</taxon>
    </lineage>
</organism>
<dbReference type="InterPro" id="IPR014746">
    <property type="entry name" value="Gln_synth/guanido_kin_cat_dom"/>
</dbReference>
<evidence type="ECO:0000313" key="6">
    <source>
        <dbReference type="EMBL" id="SCZ79675.1"/>
    </source>
</evidence>
<dbReference type="GO" id="GO:0006542">
    <property type="term" value="P:glutamine biosynthetic process"/>
    <property type="evidence" value="ECO:0007669"/>
    <property type="project" value="TreeGrafter"/>
</dbReference>
<dbReference type="GO" id="GO:0005737">
    <property type="term" value="C:cytoplasm"/>
    <property type="evidence" value="ECO:0007669"/>
    <property type="project" value="TreeGrafter"/>
</dbReference>
<dbReference type="Gene3D" id="3.30.590.10">
    <property type="entry name" value="Glutamine synthetase/guanido kinase, catalytic domain"/>
    <property type="match status" value="1"/>
</dbReference>
<feature type="domain" description="GS catalytic" evidence="5">
    <location>
        <begin position="154"/>
        <end position="567"/>
    </location>
</feature>
<dbReference type="AlphaFoldDB" id="A0A1G5RZV4"/>
<evidence type="ECO:0000259" key="5">
    <source>
        <dbReference type="PROSITE" id="PS51987"/>
    </source>
</evidence>
<dbReference type="GO" id="GO:0004356">
    <property type="term" value="F:glutamine synthetase activity"/>
    <property type="evidence" value="ECO:0007669"/>
    <property type="project" value="UniProtKB-EC"/>
</dbReference>
<dbReference type="PANTHER" id="PTHR43407:SF1">
    <property type="entry name" value="LENGSIN"/>
    <property type="match status" value="1"/>
</dbReference>
<evidence type="ECO:0000313" key="7">
    <source>
        <dbReference type="Proteomes" id="UP000199208"/>
    </source>
</evidence>